<gene>
    <name evidence="4" type="ordered locus">M5M_15670</name>
</gene>
<feature type="domain" description="J" evidence="3">
    <location>
        <begin position="4"/>
        <end position="59"/>
    </location>
</feature>
<accession>K4KMM8</accession>
<dbReference type="STRING" id="1117647.M5M_15670"/>
<dbReference type="PROSITE" id="PS50076">
    <property type="entry name" value="DNAJ_2"/>
    <property type="match status" value="1"/>
</dbReference>
<dbReference type="SUPFAM" id="SSF46565">
    <property type="entry name" value="Chaperone J-domain"/>
    <property type="match status" value="1"/>
</dbReference>
<name>K4KMM8_SIMAS</name>
<organism evidence="4 5">
    <name type="scientific">Simiduia agarivorans (strain DSM 21679 / JCM 13881 / BCRC 17597 / SA1)</name>
    <dbReference type="NCBI Taxonomy" id="1117647"/>
    <lineage>
        <taxon>Bacteria</taxon>
        <taxon>Pseudomonadati</taxon>
        <taxon>Pseudomonadota</taxon>
        <taxon>Gammaproteobacteria</taxon>
        <taxon>Cellvibrionales</taxon>
        <taxon>Cellvibrionaceae</taxon>
        <taxon>Simiduia</taxon>
    </lineage>
</organism>
<evidence type="ECO:0000313" key="4">
    <source>
        <dbReference type="EMBL" id="AFV00267.1"/>
    </source>
</evidence>
<reference evidence="4 5" key="1">
    <citation type="journal article" date="2013" name="Genome Announc.">
        <title>Complete genome sequence of Simiduia agarivorans SA1(T), a marine bacterium able to degrade a variety of polysaccharides.</title>
        <authorList>
            <person name="Lin S.Y."/>
            <person name="Shieh W.Y."/>
            <person name="Chen J.S."/>
            <person name="Tang S.L."/>
        </authorList>
    </citation>
    <scope>NUCLEOTIDE SEQUENCE [LARGE SCALE GENOMIC DNA]</scope>
    <source>
        <strain evidence="5">DSM 21679 / JCM 13881 / BCRC 17597 / SA1</strain>
    </source>
</reference>
<dbReference type="CDD" id="cd06257">
    <property type="entry name" value="DnaJ"/>
    <property type="match status" value="1"/>
</dbReference>
<evidence type="ECO:0000256" key="1">
    <source>
        <dbReference type="ARBA" id="ARBA00023186"/>
    </source>
</evidence>
<evidence type="ECO:0000256" key="2">
    <source>
        <dbReference type="SAM" id="MobiDB-lite"/>
    </source>
</evidence>
<evidence type="ECO:0000313" key="5">
    <source>
        <dbReference type="Proteomes" id="UP000000466"/>
    </source>
</evidence>
<feature type="region of interest" description="Disordered" evidence="2">
    <location>
        <begin position="63"/>
        <end position="86"/>
    </location>
</feature>
<dbReference type="KEGG" id="saga:M5M_15670"/>
<dbReference type="AlphaFoldDB" id="K4KMM8"/>
<keyword evidence="5" id="KW-1185">Reference proteome</keyword>
<dbReference type="InterPro" id="IPR001623">
    <property type="entry name" value="DnaJ_domain"/>
</dbReference>
<dbReference type="Pfam" id="PF00226">
    <property type="entry name" value="DnaJ"/>
    <property type="match status" value="1"/>
</dbReference>
<proteinExistence type="predicted"/>
<dbReference type="InterPro" id="IPR036869">
    <property type="entry name" value="J_dom_sf"/>
</dbReference>
<dbReference type="SMART" id="SM00271">
    <property type="entry name" value="DnaJ"/>
    <property type="match status" value="1"/>
</dbReference>
<dbReference type="Proteomes" id="UP000000466">
    <property type="component" value="Chromosome"/>
</dbReference>
<dbReference type="Gene3D" id="1.10.287.110">
    <property type="entry name" value="DnaJ domain"/>
    <property type="match status" value="1"/>
</dbReference>
<dbReference type="RefSeq" id="WP_015048419.1">
    <property type="nucleotide sequence ID" value="NC_018868.3"/>
</dbReference>
<dbReference type="EMBL" id="CP003746">
    <property type="protein sequence ID" value="AFV00267.1"/>
    <property type="molecule type" value="Genomic_DNA"/>
</dbReference>
<dbReference type="HOGENOM" id="CLU_2234767_0_0_6"/>
<dbReference type="eggNOG" id="COG0484">
    <property type="taxonomic scope" value="Bacteria"/>
</dbReference>
<keyword evidence="1" id="KW-0143">Chaperone</keyword>
<protein>
    <submittedName>
        <fullName evidence="4">Chaperone protein DnaJ</fullName>
    </submittedName>
</protein>
<sequence>MHKKYYSVLGLTDAACANTVKHQFRRLAMQHHPDRTGGRPSDEYLRLCEAYEQLKPHLKPAPETALTIRSPAPERRRGRRGSPSQRRFSIILETDFLGTRLDDFA</sequence>
<dbReference type="OrthoDB" id="581986at2"/>
<evidence type="ECO:0000259" key="3">
    <source>
        <dbReference type="PROSITE" id="PS50076"/>
    </source>
</evidence>